<gene>
    <name evidence="2" type="ORF">WAK64_07820</name>
</gene>
<evidence type="ECO:0000313" key="2">
    <source>
        <dbReference type="EMBL" id="MEI5906963.1"/>
    </source>
</evidence>
<dbReference type="Pfam" id="PF09346">
    <property type="entry name" value="SMI1_KNR4"/>
    <property type="match status" value="1"/>
</dbReference>
<dbReference type="Gene3D" id="3.40.1580.10">
    <property type="entry name" value="SMI1/KNR4-like"/>
    <property type="match status" value="1"/>
</dbReference>
<dbReference type="InterPro" id="IPR018958">
    <property type="entry name" value="Knr4/Smi1-like_dom"/>
</dbReference>
<evidence type="ECO:0000313" key="3">
    <source>
        <dbReference type="Proteomes" id="UP001312865"/>
    </source>
</evidence>
<dbReference type="Proteomes" id="UP001312865">
    <property type="component" value="Unassembled WGS sequence"/>
</dbReference>
<name>A0ABU8HC97_9BACI</name>
<dbReference type="RefSeq" id="WP_336586403.1">
    <property type="nucleotide sequence ID" value="NZ_JBBAXC010000005.1"/>
</dbReference>
<dbReference type="EMBL" id="JBBAXC010000005">
    <property type="protein sequence ID" value="MEI5906963.1"/>
    <property type="molecule type" value="Genomic_DNA"/>
</dbReference>
<organism evidence="2 3">
    <name type="scientific">Bacillus spongiae</name>
    <dbReference type="NCBI Taxonomy" id="2683610"/>
    <lineage>
        <taxon>Bacteria</taxon>
        <taxon>Bacillati</taxon>
        <taxon>Bacillota</taxon>
        <taxon>Bacilli</taxon>
        <taxon>Bacillales</taxon>
        <taxon>Bacillaceae</taxon>
        <taxon>Bacillus</taxon>
    </lineage>
</organism>
<sequence length="163" mass="18674">MRIQELVQELKSLPNCIVHPPGGTPKLEEIHVLPNDITEFYNICGGIDLFITSEYSISISSPNKFELANPIIIGERGEYDISCEWYIIGSDKNNDYITVDLNSERFGRCYDSFWDRHGVVGDCSIIATSFTQLLELLLKNRGQNFYWLEKNFTSLGDAYDDLY</sequence>
<keyword evidence="3" id="KW-1185">Reference proteome</keyword>
<dbReference type="InterPro" id="IPR037883">
    <property type="entry name" value="Knr4/Smi1-like_sf"/>
</dbReference>
<proteinExistence type="predicted"/>
<comment type="caution">
    <text evidence="2">The sequence shown here is derived from an EMBL/GenBank/DDBJ whole genome shotgun (WGS) entry which is preliminary data.</text>
</comment>
<reference evidence="2 3" key="1">
    <citation type="journal article" date="2018" name="J. Microbiol.">
        <title>Bacillus spongiae sp. nov., isolated from sponge of Jeju Island.</title>
        <authorList>
            <person name="Lee G.E."/>
            <person name="Im W.T."/>
            <person name="Park J.S."/>
        </authorList>
    </citation>
    <scope>NUCLEOTIDE SEQUENCE [LARGE SCALE GENOMIC DNA]</scope>
    <source>
        <strain evidence="2 3">135PIL107-10</strain>
    </source>
</reference>
<accession>A0ABU8HC97</accession>
<dbReference type="SUPFAM" id="SSF160631">
    <property type="entry name" value="SMI1/KNR4-like"/>
    <property type="match status" value="1"/>
</dbReference>
<protein>
    <submittedName>
        <fullName evidence="2">SMI1/KNR4 family protein</fullName>
    </submittedName>
</protein>
<evidence type="ECO:0000259" key="1">
    <source>
        <dbReference type="Pfam" id="PF09346"/>
    </source>
</evidence>
<feature type="domain" description="Knr4/Smi1-like" evidence="1">
    <location>
        <begin position="32"/>
        <end position="135"/>
    </location>
</feature>